<keyword evidence="6 8" id="KW-0071">Autoinducer synthesis</keyword>
<dbReference type="PANTHER" id="PTHR39322">
    <property type="entry name" value="ACYL-HOMOSERINE-LACTONE SYNTHASE"/>
    <property type="match status" value="1"/>
</dbReference>
<keyword evidence="3 8" id="KW-0673">Quorum sensing</keyword>
<dbReference type="KEGG" id="psep:C4K39_3103"/>
<dbReference type="PANTHER" id="PTHR39322:SF1">
    <property type="entry name" value="ISOVALERYL-HOMOSERINE LACTONE SYNTHASE"/>
    <property type="match status" value="1"/>
</dbReference>
<dbReference type="SUPFAM" id="SSF55729">
    <property type="entry name" value="Acyl-CoA N-acyltransferases (Nat)"/>
    <property type="match status" value="1"/>
</dbReference>
<dbReference type="AlphaFoldDB" id="E2ITE4"/>
<proteinExistence type="inferred from homology"/>
<dbReference type="Gene3D" id="3.40.630.30">
    <property type="match status" value="1"/>
</dbReference>
<dbReference type="EC" id="2.3.1.184" evidence="1 9"/>
<dbReference type="PRINTS" id="PR01549">
    <property type="entry name" value="AUTOINDCRSYN"/>
</dbReference>
<sequence length="196" mass="22434">MHMEEHTLSEMSDELKLMLGRFRYEQFVEKLGWRLPAHPHPGLCEWDQYDTEQARYVLAINQRGAIVGCSRLIPSTFPTLLEGVFSQTCSGTPPRDPAVWEMTRFTTNEPQLAMPLFWRSLRIASQAGADSIVGVVNRTMERYYQINGVHYQRLGPPAVHQNEKIIAIQLSAHREHHRHALASATFTRSLPLQEIA</sequence>
<keyword evidence="12" id="KW-1185">Reference proteome</keyword>
<dbReference type="RefSeq" id="WP_124346858.1">
    <property type="nucleotide sequence ID" value="NZ_CP027706.1"/>
</dbReference>
<dbReference type="InterPro" id="IPR018311">
    <property type="entry name" value="Autoind_synth_CS"/>
</dbReference>
<name>E2ITE4_9PSED</name>
<comment type="catalytic activity">
    <reaction evidence="7 9">
        <text>a fatty acyl-[ACP] + S-adenosyl-L-methionine = an N-acyl-L-homoserine lactone + S-methyl-5'-thioadenosine + holo-[ACP] + H(+)</text>
        <dbReference type="Rhea" id="RHEA:10096"/>
        <dbReference type="Rhea" id="RHEA-COMP:9685"/>
        <dbReference type="Rhea" id="RHEA-COMP:14125"/>
        <dbReference type="ChEBI" id="CHEBI:15378"/>
        <dbReference type="ChEBI" id="CHEBI:17509"/>
        <dbReference type="ChEBI" id="CHEBI:55474"/>
        <dbReference type="ChEBI" id="CHEBI:59789"/>
        <dbReference type="ChEBI" id="CHEBI:64479"/>
        <dbReference type="ChEBI" id="CHEBI:138651"/>
        <dbReference type="EC" id="2.3.1.184"/>
    </reaction>
</comment>
<accession>E2ITE4</accession>
<dbReference type="InterPro" id="IPR001690">
    <property type="entry name" value="Autoind_synthase"/>
</dbReference>
<dbReference type="GO" id="GO:0007165">
    <property type="term" value="P:signal transduction"/>
    <property type="evidence" value="ECO:0007669"/>
    <property type="project" value="TreeGrafter"/>
</dbReference>
<reference evidence="10" key="1">
    <citation type="journal article" date="2011" name="Microbiology">
        <title>N-Acylhomoserine lactone quorum-sensing signalling in antagonistic phenazine-producing Pseudomonas isolates from the red cocoyam rhizosphere.</title>
        <authorList>
            <person name="De Maeyer K."/>
            <person name="D'aes J."/>
            <person name="Hua G.K."/>
            <person name="Perneel M."/>
            <person name="Vanhaecke L."/>
            <person name="Noppe H."/>
            <person name="Hofte M."/>
        </authorList>
    </citation>
    <scope>NUCLEOTIDE SEQUENCE</scope>
    <source>
        <strain evidence="10">CMR12a</strain>
    </source>
</reference>
<evidence type="ECO:0000256" key="6">
    <source>
        <dbReference type="ARBA" id="ARBA00022929"/>
    </source>
</evidence>
<evidence type="ECO:0000256" key="3">
    <source>
        <dbReference type="ARBA" id="ARBA00022654"/>
    </source>
</evidence>
<gene>
    <name evidence="10" type="primary">phzI</name>
    <name evidence="11" type="ORF">KSS89_16135</name>
</gene>
<keyword evidence="4 9" id="KW-0808">Transferase</keyword>
<evidence type="ECO:0000313" key="12">
    <source>
        <dbReference type="Proteomes" id="UP000693952"/>
    </source>
</evidence>
<evidence type="ECO:0000256" key="7">
    <source>
        <dbReference type="ARBA" id="ARBA00048576"/>
    </source>
</evidence>
<reference evidence="11" key="2">
    <citation type="submission" date="2021-06" db="EMBL/GenBank/DDBJ databases">
        <title>Updating the genus Pseudomonas: Description of 43 new species and partition of the Pseudomonas putida group.</title>
        <authorList>
            <person name="Girard L."/>
            <person name="Lood C."/>
            <person name="Vandamme P."/>
            <person name="Rokni-Zadeh H."/>
            <person name="van Noort V."/>
            <person name="Hofte M."/>
            <person name="Lavigne R."/>
            <person name="De Mot R."/>
        </authorList>
    </citation>
    <scope>NUCLEOTIDE SEQUENCE</scope>
    <source>
        <strain evidence="11">CMR12a</strain>
    </source>
</reference>
<evidence type="ECO:0000256" key="2">
    <source>
        <dbReference type="ARBA" id="ARBA00018768"/>
    </source>
</evidence>
<keyword evidence="11" id="KW-0012">Acyltransferase</keyword>
<keyword evidence="5 9" id="KW-0949">S-adenosyl-L-methionine</keyword>
<dbReference type="GO" id="GO:0061579">
    <property type="term" value="F:N-acyl homoserine lactone synthase activity"/>
    <property type="evidence" value="ECO:0007669"/>
    <property type="project" value="UniProtKB-UniRule"/>
</dbReference>
<evidence type="ECO:0000256" key="4">
    <source>
        <dbReference type="ARBA" id="ARBA00022679"/>
    </source>
</evidence>
<evidence type="ECO:0000256" key="9">
    <source>
        <dbReference type="RuleBase" id="RU361135"/>
    </source>
</evidence>
<evidence type="ECO:0000256" key="1">
    <source>
        <dbReference type="ARBA" id="ARBA00012340"/>
    </source>
</evidence>
<dbReference type="Pfam" id="PF00765">
    <property type="entry name" value="Autoind_synth"/>
    <property type="match status" value="1"/>
</dbReference>
<organism evidence="10">
    <name type="scientific">Pseudomonas sessilinigenes</name>
    <dbReference type="NCBI Taxonomy" id="658629"/>
    <lineage>
        <taxon>Bacteria</taxon>
        <taxon>Pseudomonadati</taxon>
        <taxon>Pseudomonadota</taxon>
        <taxon>Gammaproteobacteria</taxon>
        <taxon>Pseudomonadales</taxon>
        <taxon>Pseudomonadaceae</taxon>
        <taxon>Pseudomonas</taxon>
    </lineage>
</organism>
<dbReference type="PROSITE" id="PS51187">
    <property type="entry name" value="AUTOINDUCER_SYNTH_2"/>
    <property type="match status" value="1"/>
</dbReference>
<evidence type="ECO:0000313" key="11">
    <source>
        <dbReference type="EMBL" id="QXH37823.1"/>
    </source>
</evidence>
<dbReference type="EMBL" id="CP077074">
    <property type="protein sequence ID" value="QXH37823.1"/>
    <property type="molecule type" value="Genomic_DNA"/>
</dbReference>
<comment type="similarity">
    <text evidence="8 9">Belongs to the autoinducer synthase family.</text>
</comment>
<evidence type="ECO:0000256" key="5">
    <source>
        <dbReference type="ARBA" id="ARBA00022691"/>
    </source>
</evidence>
<protein>
    <recommendedName>
        <fullName evidence="2 9">Acyl-homoserine-lactone synthase</fullName>
        <ecNumber evidence="1 9">2.3.1.184</ecNumber>
    </recommendedName>
    <alternativeName>
        <fullName evidence="9">Autoinducer synthesis protein</fullName>
    </alternativeName>
</protein>
<dbReference type="InterPro" id="IPR016181">
    <property type="entry name" value="Acyl_CoA_acyltransferase"/>
</dbReference>
<evidence type="ECO:0000256" key="8">
    <source>
        <dbReference type="PROSITE-ProRule" id="PRU00533"/>
    </source>
</evidence>
<dbReference type="GO" id="GO:0009372">
    <property type="term" value="P:quorum sensing"/>
    <property type="evidence" value="ECO:0007669"/>
    <property type="project" value="UniProtKB-UniRule"/>
</dbReference>
<evidence type="ECO:0000313" key="10">
    <source>
        <dbReference type="EMBL" id="ADN06869.1"/>
    </source>
</evidence>
<dbReference type="PROSITE" id="PS00949">
    <property type="entry name" value="AUTOINDUCER_SYNTH_1"/>
    <property type="match status" value="1"/>
</dbReference>
<dbReference type="Proteomes" id="UP000693952">
    <property type="component" value="Chromosome"/>
</dbReference>
<dbReference type="EMBL" id="HM594177">
    <property type="protein sequence ID" value="ADN06869.1"/>
    <property type="molecule type" value="Genomic_DNA"/>
</dbReference>